<dbReference type="RefSeq" id="WP_120637692.1">
    <property type="nucleotide sequence ID" value="NZ_RFLX01000019.1"/>
</dbReference>
<dbReference type="Proteomes" id="UP000274097">
    <property type="component" value="Unassembled WGS sequence"/>
</dbReference>
<reference evidence="2 5" key="1">
    <citation type="submission" date="2018-09" db="EMBL/GenBank/DDBJ databases">
        <title>Roseomonas sp. nov., isolated from feces of Tibetan antelopes in the Qinghai-Tibet plateau, China.</title>
        <authorList>
            <person name="Tian Z."/>
        </authorList>
    </citation>
    <scope>NUCLEOTIDE SEQUENCE [LARGE SCALE GENOMIC DNA]</scope>
    <source>
        <strain evidence="3 4">Z23</strain>
        <strain evidence="2 5">Z24</strain>
    </source>
</reference>
<evidence type="ECO:0000313" key="5">
    <source>
        <dbReference type="Proteomes" id="UP000278036"/>
    </source>
</evidence>
<feature type="signal peptide" evidence="1">
    <location>
        <begin position="1"/>
        <end position="20"/>
    </location>
</feature>
<dbReference type="AlphaFoldDB" id="A0A3A9JJ43"/>
<keyword evidence="4" id="KW-1185">Reference proteome</keyword>
<dbReference type="PROSITE" id="PS51257">
    <property type="entry name" value="PROKAR_LIPOPROTEIN"/>
    <property type="match status" value="1"/>
</dbReference>
<keyword evidence="1" id="KW-0732">Signal</keyword>
<evidence type="ECO:0000313" key="3">
    <source>
        <dbReference type="EMBL" id="RMI19461.1"/>
    </source>
</evidence>
<sequence>MRRGVAAAALALLALAGCTAAPQVTLPPVATQTGYDPFRAAIRGAADAFAYPETLANRPREAAIAVAQLEYLATEMMMPRRSLNFSGIVAPSLQAARYEVRSWLGISQSAPPQAVIDALTANPLNLSDRAIFTAGPEETLRRLSHMPRLPQANAATAAARQELEFGLPDVDIR</sequence>
<dbReference type="Proteomes" id="UP000278036">
    <property type="component" value="Unassembled WGS sequence"/>
</dbReference>
<gene>
    <name evidence="2" type="ORF">D6Z83_07405</name>
    <name evidence="3" type="ORF">EBE87_20130</name>
</gene>
<evidence type="ECO:0000313" key="4">
    <source>
        <dbReference type="Proteomes" id="UP000274097"/>
    </source>
</evidence>
<organism evidence="2 5">
    <name type="scientific">Teichococcus wenyumeiae</name>
    <dbReference type="NCBI Taxonomy" id="2478470"/>
    <lineage>
        <taxon>Bacteria</taxon>
        <taxon>Pseudomonadati</taxon>
        <taxon>Pseudomonadota</taxon>
        <taxon>Alphaproteobacteria</taxon>
        <taxon>Acetobacterales</taxon>
        <taxon>Roseomonadaceae</taxon>
        <taxon>Roseomonas</taxon>
    </lineage>
</organism>
<dbReference type="EMBL" id="RAQU01000031">
    <property type="protein sequence ID" value="RKK04793.1"/>
    <property type="molecule type" value="Genomic_DNA"/>
</dbReference>
<name>A0A3A9JJ43_9PROT</name>
<accession>A0A3A9JJ43</accession>
<proteinExistence type="predicted"/>
<dbReference type="InParanoid" id="A0A3A9JJ43"/>
<evidence type="ECO:0000256" key="1">
    <source>
        <dbReference type="SAM" id="SignalP"/>
    </source>
</evidence>
<feature type="chain" id="PRO_5017375351" evidence="1">
    <location>
        <begin position="21"/>
        <end position="173"/>
    </location>
</feature>
<comment type="caution">
    <text evidence="2">The sequence shown here is derived from an EMBL/GenBank/DDBJ whole genome shotgun (WGS) entry which is preliminary data.</text>
</comment>
<evidence type="ECO:0000313" key="2">
    <source>
        <dbReference type="EMBL" id="RKK04793.1"/>
    </source>
</evidence>
<protein>
    <submittedName>
        <fullName evidence="2">Uncharacterized protein</fullName>
    </submittedName>
</protein>
<dbReference type="EMBL" id="RFLX01000019">
    <property type="protein sequence ID" value="RMI19461.1"/>
    <property type="molecule type" value="Genomic_DNA"/>
</dbReference>